<dbReference type="EMBL" id="MHTM01000030">
    <property type="protein sequence ID" value="OHA61698.1"/>
    <property type="molecule type" value="Genomic_DNA"/>
</dbReference>
<sequence>MIYGILIIAISWIFLASRFYRNRLGIDPWFLRLYALGALIIFLDSFSFRHFGLGLLPAASAVNLAVPLYILWKVGK</sequence>
<evidence type="ECO:0000313" key="3">
    <source>
        <dbReference type="Proteomes" id="UP000177140"/>
    </source>
</evidence>
<comment type="caution">
    <text evidence="2">The sequence shown here is derived from an EMBL/GenBank/DDBJ whole genome shotgun (WGS) entry which is preliminary data.</text>
</comment>
<dbReference type="AlphaFoldDB" id="A0A1G2QMI7"/>
<keyword evidence="1" id="KW-0472">Membrane</keyword>
<protein>
    <submittedName>
        <fullName evidence="2">Uncharacterized protein</fullName>
    </submittedName>
</protein>
<accession>A0A1G2QMI7</accession>
<organism evidence="2 3">
    <name type="scientific">Candidatus Vogelbacteria bacterium RIFOXYD2_FULL_44_9</name>
    <dbReference type="NCBI Taxonomy" id="1802441"/>
    <lineage>
        <taxon>Bacteria</taxon>
        <taxon>Candidatus Vogeliibacteriota</taxon>
    </lineage>
</organism>
<name>A0A1G2QMI7_9BACT</name>
<evidence type="ECO:0000256" key="1">
    <source>
        <dbReference type="SAM" id="Phobius"/>
    </source>
</evidence>
<evidence type="ECO:0000313" key="2">
    <source>
        <dbReference type="EMBL" id="OHA61698.1"/>
    </source>
</evidence>
<proteinExistence type="predicted"/>
<reference evidence="2 3" key="1">
    <citation type="journal article" date="2016" name="Nat. Commun.">
        <title>Thousands of microbial genomes shed light on interconnected biogeochemical processes in an aquifer system.</title>
        <authorList>
            <person name="Anantharaman K."/>
            <person name="Brown C.T."/>
            <person name="Hug L.A."/>
            <person name="Sharon I."/>
            <person name="Castelle C.J."/>
            <person name="Probst A.J."/>
            <person name="Thomas B.C."/>
            <person name="Singh A."/>
            <person name="Wilkins M.J."/>
            <person name="Karaoz U."/>
            <person name="Brodie E.L."/>
            <person name="Williams K.H."/>
            <person name="Hubbard S.S."/>
            <person name="Banfield J.F."/>
        </authorList>
    </citation>
    <scope>NUCLEOTIDE SEQUENCE [LARGE SCALE GENOMIC DNA]</scope>
</reference>
<feature type="transmembrane region" description="Helical" evidence="1">
    <location>
        <begin position="53"/>
        <end position="72"/>
    </location>
</feature>
<gene>
    <name evidence="2" type="ORF">A2556_01485</name>
</gene>
<keyword evidence="1" id="KW-1133">Transmembrane helix</keyword>
<keyword evidence="1" id="KW-0812">Transmembrane</keyword>
<dbReference type="Proteomes" id="UP000177140">
    <property type="component" value="Unassembled WGS sequence"/>
</dbReference>
<feature type="transmembrane region" description="Helical" evidence="1">
    <location>
        <begin position="29"/>
        <end position="46"/>
    </location>
</feature>